<keyword evidence="5" id="KW-0235">DNA replication</keyword>
<evidence type="ECO:0000259" key="11">
    <source>
        <dbReference type="SMART" id="SM00482"/>
    </source>
</evidence>
<organism evidence="12 13">
    <name type="scientific">Candidatus Harrisonbacteria bacterium RIFCSPHIGHO2_02_FULL_42_16</name>
    <dbReference type="NCBI Taxonomy" id="1798404"/>
    <lineage>
        <taxon>Bacteria</taxon>
        <taxon>Candidatus Harrisoniibacteriota</taxon>
    </lineage>
</organism>
<dbReference type="FunFam" id="1.20.1060.10:FF:000001">
    <property type="entry name" value="DNA polymerase I"/>
    <property type="match status" value="1"/>
</dbReference>
<keyword evidence="9" id="KW-0234">DNA repair</keyword>
<comment type="catalytic activity">
    <reaction evidence="10">
        <text>DNA(n) + a 2'-deoxyribonucleoside 5'-triphosphate = DNA(n+1) + diphosphate</text>
        <dbReference type="Rhea" id="RHEA:22508"/>
        <dbReference type="Rhea" id="RHEA-COMP:17339"/>
        <dbReference type="Rhea" id="RHEA-COMP:17340"/>
        <dbReference type="ChEBI" id="CHEBI:33019"/>
        <dbReference type="ChEBI" id="CHEBI:61560"/>
        <dbReference type="ChEBI" id="CHEBI:173112"/>
        <dbReference type="EC" id="2.7.7.7"/>
    </reaction>
</comment>
<evidence type="ECO:0000256" key="2">
    <source>
        <dbReference type="ARBA" id="ARBA00012417"/>
    </source>
</evidence>
<dbReference type="GO" id="GO:0003887">
    <property type="term" value="F:DNA-directed DNA polymerase activity"/>
    <property type="evidence" value="ECO:0007669"/>
    <property type="project" value="UniProtKB-KW"/>
</dbReference>
<dbReference type="CDD" id="cd08637">
    <property type="entry name" value="DNA_pol_A_pol_I_C"/>
    <property type="match status" value="1"/>
</dbReference>
<evidence type="ECO:0000256" key="6">
    <source>
        <dbReference type="ARBA" id="ARBA00022763"/>
    </source>
</evidence>
<gene>
    <name evidence="12" type="ORF">A3B92_01020</name>
</gene>
<dbReference type="EMBL" id="MHJG01000009">
    <property type="protein sequence ID" value="OGY64111.1"/>
    <property type="molecule type" value="Genomic_DNA"/>
</dbReference>
<dbReference type="PRINTS" id="PR00868">
    <property type="entry name" value="DNAPOLI"/>
</dbReference>
<dbReference type="GO" id="GO:0003677">
    <property type="term" value="F:DNA binding"/>
    <property type="evidence" value="ECO:0007669"/>
    <property type="project" value="UniProtKB-KW"/>
</dbReference>
<keyword evidence="8" id="KW-0238">DNA-binding</keyword>
<evidence type="ECO:0000256" key="3">
    <source>
        <dbReference type="ARBA" id="ARBA00022679"/>
    </source>
</evidence>
<dbReference type="SUPFAM" id="SSF56672">
    <property type="entry name" value="DNA/RNA polymerases"/>
    <property type="match status" value="1"/>
</dbReference>
<dbReference type="EC" id="2.7.7.7" evidence="2"/>
<evidence type="ECO:0000256" key="1">
    <source>
        <dbReference type="ARBA" id="ARBA00007705"/>
    </source>
</evidence>
<dbReference type="InterPro" id="IPR043502">
    <property type="entry name" value="DNA/RNA_pol_sf"/>
</dbReference>
<dbReference type="Pfam" id="PF00476">
    <property type="entry name" value="DNA_pol_A"/>
    <property type="match status" value="1"/>
</dbReference>
<dbReference type="Proteomes" id="UP000177960">
    <property type="component" value="Unassembled WGS sequence"/>
</dbReference>
<keyword evidence="7" id="KW-0239">DNA-directed DNA polymerase</keyword>
<evidence type="ECO:0000256" key="10">
    <source>
        <dbReference type="ARBA" id="ARBA00049244"/>
    </source>
</evidence>
<evidence type="ECO:0000256" key="9">
    <source>
        <dbReference type="ARBA" id="ARBA00023204"/>
    </source>
</evidence>
<keyword evidence="6" id="KW-0227">DNA damage</keyword>
<dbReference type="GO" id="GO:0006261">
    <property type="term" value="P:DNA-templated DNA replication"/>
    <property type="evidence" value="ECO:0007669"/>
    <property type="project" value="InterPro"/>
</dbReference>
<dbReference type="AlphaFoldDB" id="A0A1G1ZHW0"/>
<evidence type="ECO:0000256" key="7">
    <source>
        <dbReference type="ARBA" id="ARBA00022932"/>
    </source>
</evidence>
<keyword evidence="3" id="KW-0808">Transferase</keyword>
<feature type="domain" description="DNA-directed DNA polymerase family A palm" evidence="11">
    <location>
        <begin position="253"/>
        <end position="461"/>
    </location>
</feature>
<proteinExistence type="inferred from homology"/>
<dbReference type="Gene3D" id="1.20.1060.10">
    <property type="entry name" value="Taq DNA Polymerase, Chain T, domain 4"/>
    <property type="match status" value="1"/>
</dbReference>
<dbReference type="STRING" id="1798404.A3B92_01020"/>
<protein>
    <recommendedName>
        <fullName evidence="2">DNA-directed DNA polymerase</fullName>
        <ecNumber evidence="2">2.7.7.7</ecNumber>
    </recommendedName>
</protein>
<dbReference type="GO" id="GO:0006302">
    <property type="term" value="P:double-strand break repair"/>
    <property type="evidence" value="ECO:0007669"/>
    <property type="project" value="TreeGrafter"/>
</dbReference>
<evidence type="ECO:0000313" key="13">
    <source>
        <dbReference type="Proteomes" id="UP000177960"/>
    </source>
</evidence>
<dbReference type="InterPro" id="IPR036397">
    <property type="entry name" value="RNaseH_sf"/>
</dbReference>
<dbReference type="InterPro" id="IPR001098">
    <property type="entry name" value="DNA-dir_DNA_pol_A_palm_dom"/>
</dbReference>
<comment type="similarity">
    <text evidence="1">Belongs to the DNA polymerase type-A family.</text>
</comment>
<evidence type="ECO:0000256" key="4">
    <source>
        <dbReference type="ARBA" id="ARBA00022695"/>
    </source>
</evidence>
<keyword evidence="4" id="KW-0548">Nucleotidyltransferase</keyword>
<evidence type="ECO:0000256" key="5">
    <source>
        <dbReference type="ARBA" id="ARBA00022705"/>
    </source>
</evidence>
<accession>A0A1G1ZHW0</accession>
<dbReference type="PANTHER" id="PTHR10133">
    <property type="entry name" value="DNA POLYMERASE I"/>
    <property type="match status" value="1"/>
</dbReference>
<dbReference type="Gene3D" id="3.30.420.10">
    <property type="entry name" value="Ribonuclease H-like superfamily/Ribonuclease H"/>
    <property type="match status" value="1"/>
</dbReference>
<comment type="caution">
    <text evidence="12">The sequence shown here is derived from an EMBL/GenBank/DDBJ whole genome shotgun (WGS) entry which is preliminary data.</text>
</comment>
<dbReference type="InterPro" id="IPR002298">
    <property type="entry name" value="DNA_polymerase_A"/>
</dbReference>
<evidence type="ECO:0000256" key="8">
    <source>
        <dbReference type="ARBA" id="ARBA00023125"/>
    </source>
</evidence>
<dbReference type="Gene3D" id="1.10.150.20">
    <property type="entry name" value="5' to 3' exonuclease, C-terminal subdomain"/>
    <property type="match status" value="1"/>
</dbReference>
<dbReference type="Gene3D" id="3.30.70.370">
    <property type="match status" value="1"/>
</dbReference>
<dbReference type="SMART" id="SM00482">
    <property type="entry name" value="POLAc"/>
    <property type="match status" value="1"/>
</dbReference>
<dbReference type="FunFam" id="1.10.150.20:FF:000002">
    <property type="entry name" value="DNA polymerase I"/>
    <property type="match status" value="1"/>
</dbReference>
<sequence length="507" mass="57226">MFADFNLKEKFKELKKQDKKIPKDPSAALGASYFDLGVAFWMLNPDEKEYTAEFLSKKYLNKEYNPSVGSGLKQLYEVALKKLKEYKLEGLFYDVEMPLIEVLAEMESLGVKLNVGGLNSLEKKLEKNLSELAKKIYKEAGAPFNINSPKQLGEMLFQKLGIDAAGVKKTKGGAISTDVDTLLTIKDRHPVVKYLLEYRELFKLQTTYVRPLQALADKKGRVRTTYIQTGTSTGRLSSQNPNLQNIPIGNNLATELRKCFVAEKGYSFISFDYSQIELRVLASLSGDPKMMEAFNNDLDIHKMTAANVFNKPLREVTPEMRRLAKTLNFGVVYGMGANAFAKTSGLSVTEARKFIDEYFNDFKKIKVWQEEIKAQARTFGYVTNLNGRRRWLLQATSMFRGEAAEAERAAINMPVQGLAADIIKIAMVKISKEIKKQKLENSIKMLLTIHDELLFEIKDEALEEAVKIISGIMESAYELEVSVKVTVKVGKNWGELSAFLKSDILMI</sequence>
<reference evidence="12 13" key="1">
    <citation type="journal article" date="2016" name="Nat. Commun.">
        <title>Thousands of microbial genomes shed light on interconnected biogeochemical processes in an aquifer system.</title>
        <authorList>
            <person name="Anantharaman K."/>
            <person name="Brown C.T."/>
            <person name="Hug L.A."/>
            <person name="Sharon I."/>
            <person name="Castelle C.J."/>
            <person name="Probst A.J."/>
            <person name="Thomas B.C."/>
            <person name="Singh A."/>
            <person name="Wilkins M.J."/>
            <person name="Karaoz U."/>
            <person name="Brodie E.L."/>
            <person name="Williams K.H."/>
            <person name="Hubbard S.S."/>
            <person name="Banfield J.F."/>
        </authorList>
    </citation>
    <scope>NUCLEOTIDE SEQUENCE [LARGE SCALE GENOMIC DNA]</scope>
</reference>
<evidence type="ECO:0000313" key="12">
    <source>
        <dbReference type="EMBL" id="OGY64111.1"/>
    </source>
</evidence>
<name>A0A1G1ZHW0_9BACT</name>
<dbReference type="PANTHER" id="PTHR10133:SF27">
    <property type="entry name" value="DNA POLYMERASE NU"/>
    <property type="match status" value="1"/>
</dbReference>